<feature type="region of interest" description="Disordered" evidence="1">
    <location>
        <begin position="78"/>
        <end position="105"/>
    </location>
</feature>
<dbReference type="Proteomes" id="UP000041254">
    <property type="component" value="Unassembled WGS sequence"/>
</dbReference>
<name>A0A0G4F0V9_VITBC</name>
<gene>
    <name evidence="2" type="ORF">Vbra_2485</name>
</gene>
<dbReference type="AlphaFoldDB" id="A0A0G4F0V9"/>
<dbReference type="VEuPathDB" id="CryptoDB:Vbra_2485"/>
<evidence type="ECO:0000313" key="3">
    <source>
        <dbReference type="Proteomes" id="UP000041254"/>
    </source>
</evidence>
<feature type="compositionally biased region" description="Basic and acidic residues" evidence="1">
    <location>
        <begin position="89"/>
        <end position="105"/>
    </location>
</feature>
<evidence type="ECO:0000256" key="1">
    <source>
        <dbReference type="SAM" id="MobiDB-lite"/>
    </source>
</evidence>
<reference evidence="2 3" key="1">
    <citation type="submission" date="2014-11" db="EMBL/GenBank/DDBJ databases">
        <authorList>
            <person name="Zhu J."/>
            <person name="Qi W."/>
            <person name="Song R."/>
        </authorList>
    </citation>
    <scope>NUCLEOTIDE SEQUENCE [LARGE SCALE GENOMIC DNA]</scope>
</reference>
<accession>A0A0G4F0V9</accession>
<keyword evidence="3" id="KW-1185">Reference proteome</keyword>
<organism evidence="2 3">
    <name type="scientific">Vitrella brassicaformis (strain CCMP3155)</name>
    <dbReference type="NCBI Taxonomy" id="1169540"/>
    <lineage>
        <taxon>Eukaryota</taxon>
        <taxon>Sar</taxon>
        <taxon>Alveolata</taxon>
        <taxon>Colpodellida</taxon>
        <taxon>Vitrellaceae</taxon>
        <taxon>Vitrella</taxon>
    </lineage>
</organism>
<feature type="region of interest" description="Disordered" evidence="1">
    <location>
        <begin position="21"/>
        <end position="61"/>
    </location>
</feature>
<dbReference type="EMBL" id="CDMY01000359">
    <property type="protein sequence ID" value="CEM05506.1"/>
    <property type="molecule type" value="Genomic_DNA"/>
</dbReference>
<proteinExistence type="predicted"/>
<feature type="compositionally biased region" description="Basic and acidic residues" evidence="1">
    <location>
        <begin position="40"/>
        <end position="50"/>
    </location>
</feature>
<evidence type="ECO:0000313" key="2">
    <source>
        <dbReference type="EMBL" id="CEM05506.1"/>
    </source>
</evidence>
<sequence length="105" mass="11665">MRRTMPIAPCRQCRWEQRHAAKDAAEEASATAQDSLASLAHDELVPEKAAARQLHGPPQQLHPLAGMCAAWIHGSPRTHEIETSDSEALDLRDEFDLDEETLKEA</sequence>
<protein>
    <submittedName>
        <fullName evidence="2">Uncharacterized protein</fullName>
    </submittedName>
</protein>
<dbReference type="InParanoid" id="A0A0G4F0V9"/>